<evidence type="ECO:0000313" key="3">
    <source>
        <dbReference type="Proteomes" id="UP000663852"/>
    </source>
</evidence>
<name>A0A814H7C1_ADIRI</name>
<evidence type="ECO:0000256" key="1">
    <source>
        <dbReference type="SAM" id="SignalP"/>
    </source>
</evidence>
<dbReference type="OrthoDB" id="10011073at2759"/>
<dbReference type="EMBL" id="CAJNOJ010000063">
    <property type="protein sequence ID" value="CAF1005372.1"/>
    <property type="molecule type" value="Genomic_DNA"/>
</dbReference>
<feature type="chain" id="PRO_5032765208" evidence="1">
    <location>
        <begin position="17"/>
        <end position="151"/>
    </location>
</feature>
<sequence>MKVVILLICCVTLTMANNSTQASLYVSFITPKIVPFLLGTFRFDTLETVDFPLDVIFPSTARRVDVIVFMRSGMNSYEASVNLWLWTECPEKGTSDTKFKRGHRYNQVAYAFDSELLEFSYCSSKPTLHITTDNYANNVLVELYAAGYSHV</sequence>
<protein>
    <submittedName>
        <fullName evidence="2">Uncharacterized protein</fullName>
    </submittedName>
</protein>
<feature type="signal peptide" evidence="1">
    <location>
        <begin position="1"/>
        <end position="16"/>
    </location>
</feature>
<organism evidence="2 3">
    <name type="scientific">Adineta ricciae</name>
    <name type="common">Rotifer</name>
    <dbReference type="NCBI Taxonomy" id="249248"/>
    <lineage>
        <taxon>Eukaryota</taxon>
        <taxon>Metazoa</taxon>
        <taxon>Spiralia</taxon>
        <taxon>Gnathifera</taxon>
        <taxon>Rotifera</taxon>
        <taxon>Eurotatoria</taxon>
        <taxon>Bdelloidea</taxon>
        <taxon>Adinetida</taxon>
        <taxon>Adinetidae</taxon>
        <taxon>Adineta</taxon>
    </lineage>
</organism>
<keyword evidence="1" id="KW-0732">Signal</keyword>
<comment type="caution">
    <text evidence="2">The sequence shown here is derived from an EMBL/GenBank/DDBJ whole genome shotgun (WGS) entry which is preliminary data.</text>
</comment>
<accession>A0A814H7C1</accession>
<dbReference type="Proteomes" id="UP000663852">
    <property type="component" value="Unassembled WGS sequence"/>
</dbReference>
<proteinExistence type="predicted"/>
<dbReference type="AlphaFoldDB" id="A0A814H7C1"/>
<gene>
    <name evidence="2" type="ORF">EDS130_LOCUS15100</name>
</gene>
<evidence type="ECO:0000313" key="2">
    <source>
        <dbReference type="EMBL" id="CAF1005372.1"/>
    </source>
</evidence>
<reference evidence="2" key="1">
    <citation type="submission" date="2021-02" db="EMBL/GenBank/DDBJ databases">
        <authorList>
            <person name="Nowell W R."/>
        </authorList>
    </citation>
    <scope>NUCLEOTIDE SEQUENCE</scope>
</reference>